<evidence type="ECO:0000313" key="3">
    <source>
        <dbReference type="EMBL" id="MBF1305308.1"/>
    </source>
</evidence>
<evidence type="ECO:0000259" key="2">
    <source>
        <dbReference type="Pfam" id="PF02608"/>
    </source>
</evidence>
<accession>A0A930DXG2</accession>
<name>A0A930DXG2_9FIRM</name>
<evidence type="ECO:0000313" key="4">
    <source>
        <dbReference type="Proteomes" id="UP000780721"/>
    </source>
</evidence>
<gene>
    <name evidence="3" type="ORF">HXM91_05585</name>
</gene>
<dbReference type="EMBL" id="JABZRB010000139">
    <property type="protein sequence ID" value="MBF1305308.1"/>
    <property type="molecule type" value="Genomic_DNA"/>
</dbReference>
<comment type="caution">
    <text evidence="3">The sequence shown here is derived from an EMBL/GenBank/DDBJ whole genome shotgun (WGS) entry which is preliminary data.</text>
</comment>
<feature type="domain" description="ABC transporter substrate-binding protein PnrA-like" evidence="2">
    <location>
        <begin position="2"/>
        <end position="96"/>
    </location>
</feature>
<dbReference type="GO" id="GO:0005886">
    <property type="term" value="C:plasma membrane"/>
    <property type="evidence" value="ECO:0007669"/>
    <property type="project" value="InterPro"/>
</dbReference>
<dbReference type="InterPro" id="IPR003760">
    <property type="entry name" value="PnrA-like"/>
</dbReference>
<organism evidence="3 4">
    <name type="scientific">Oribacterium sinus</name>
    <dbReference type="NCBI Taxonomy" id="237576"/>
    <lineage>
        <taxon>Bacteria</taxon>
        <taxon>Bacillati</taxon>
        <taxon>Bacillota</taxon>
        <taxon>Clostridia</taxon>
        <taxon>Lachnospirales</taxon>
        <taxon>Lachnospiraceae</taxon>
        <taxon>Oribacterium</taxon>
    </lineage>
</organism>
<sequence>VKAREASLALISQGYDVLFPCLDAAGAGVAAAAQDSKGVKIIGSVADYAKDYGAEDVTIGSVVYAWSTLGYLAAKGELNDGGSHVIGLNDGGITPVLNADLGEGKATYEKVLEELKAGKISLN</sequence>
<reference evidence="3" key="1">
    <citation type="submission" date="2020-04" db="EMBL/GenBank/DDBJ databases">
        <title>Deep metagenomics examines the oral microbiome during advanced dental caries in children, revealing novel taxa and co-occurrences with host molecules.</title>
        <authorList>
            <person name="Baker J.L."/>
            <person name="Morton J.T."/>
            <person name="Dinis M."/>
            <person name="Alvarez R."/>
            <person name="Tran N.C."/>
            <person name="Knight R."/>
            <person name="Edlund A."/>
        </authorList>
    </citation>
    <scope>NUCLEOTIDE SEQUENCE</scope>
    <source>
        <strain evidence="3">JCVI_48_bin.5</strain>
    </source>
</reference>
<dbReference type="AlphaFoldDB" id="A0A930DXG2"/>
<feature type="non-terminal residue" evidence="3">
    <location>
        <position position="1"/>
    </location>
</feature>
<dbReference type="Proteomes" id="UP000780721">
    <property type="component" value="Unassembled WGS sequence"/>
</dbReference>
<dbReference type="Gene3D" id="3.40.50.2300">
    <property type="match status" value="1"/>
</dbReference>
<dbReference type="Pfam" id="PF02608">
    <property type="entry name" value="Bmp"/>
    <property type="match status" value="1"/>
</dbReference>
<proteinExistence type="predicted"/>
<protein>
    <submittedName>
        <fullName evidence="3">BMP family ABC transporter substrate-binding protein</fullName>
    </submittedName>
</protein>
<keyword evidence="1" id="KW-0732">Signal</keyword>
<evidence type="ECO:0000256" key="1">
    <source>
        <dbReference type="ARBA" id="ARBA00022729"/>
    </source>
</evidence>